<dbReference type="GeneID" id="64626606"/>
<feature type="compositionally biased region" description="Low complexity" evidence="1">
    <location>
        <begin position="13"/>
        <end position="30"/>
    </location>
</feature>
<gene>
    <name evidence="2" type="ORF">BJ212DRAFT_1297400</name>
</gene>
<evidence type="ECO:0000256" key="1">
    <source>
        <dbReference type="SAM" id="MobiDB-lite"/>
    </source>
</evidence>
<dbReference type="EMBL" id="JABBWG010000007">
    <property type="protein sequence ID" value="KAG1820919.1"/>
    <property type="molecule type" value="Genomic_DNA"/>
</dbReference>
<proteinExistence type="predicted"/>
<protein>
    <submittedName>
        <fullName evidence="2">Uncharacterized protein</fullName>
    </submittedName>
</protein>
<accession>A0A9P7JGK5</accession>
<comment type="caution">
    <text evidence="2">The sequence shown here is derived from an EMBL/GenBank/DDBJ whole genome shotgun (WGS) entry which is preliminary data.</text>
</comment>
<organism evidence="2 3">
    <name type="scientific">Suillus subaureus</name>
    <dbReference type="NCBI Taxonomy" id="48587"/>
    <lineage>
        <taxon>Eukaryota</taxon>
        <taxon>Fungi</taxon>
        <taxon>Dikarya</taxon>
        <taxon>Basidiomycota</taxon>
        <taxon>Agaricomycotina</taxon>
        <taxon>Agaricomycetes</taxon>
        <taxon>Agaricomycetidae</taxon>
        <taxon>Boletales</taxon>
        <taxon>Suillineae</taxon>
        <taxon>Suillaceae</taxon>
        <taxon>Suillus</taxon>
    </lineage>
</organism>
<feature type="region of interest" description="Disordered" evidence="1">
    <location>
        <begin position="1"/>
        <end position="45"/>
    </location>
</feature>
<name>A0A9P7JGK5_9AGAM</name>
<dbReference type="RefSeq" id="XP_041195986.1">
    <property type="nucleotide sequence ID" value="XM_041332589.1"/>
</dbReference>
<dbReference type="AlphaFoldDB" id="A0A9P7JGK5"/>
<keyword evidence="3" id="KW-1185">Reference proteome</keyword>
<dbReference type="OrthoDB" id="2662035at2759"/>
<evidence type="ECO:0000313" key="2">
    <source>
        <dbReference type="EMBL" id="KAG1820919.1"/>
    </source>
</evidence>
<dbReference type="Proteomes" id="UP000807769">
    <property type="component" value="Unassembled WGS sequence"/>
</dbReference>
<sequence length="100" mass="10760">MSTCGTQARKCASAKSSKQSSHSSGSSSRKNIATADANAERRGSIPIMSKFDMHQFDRYGEPASTSPVQNLKPEVGRSNTLPVPVQCAGNARIYLRTQTK</sequence>
<feature type="region of interest" description="Disordered" evidence="1">
    <location>
        <begin position="58"/>
        <end position="83"/>
    </location>
</feature>
<reference evidence="2" key="1">
    <citation type="journal article" date="2020" name="New Phytol.">
        <title>Comparative genomics reveals dynamic genome evolution in host specialist ectomycorrhizal fungi.</title>
        <authorList>
            <person name="Lofgren L.A."/>
            <person name="Nguyen N.H."/>
            <person name="Vilgalys R."/>
            <person name="Ruytinx J."/>
            <person name="Liao H.L."/>
            <person name="Branco S."/>
            <person name="Kuo A."/>
            <person name="LaButti K."/>
            <person name="Lipzen A."/>
            <person name="Andreopoulos W."/>
            <person name="Pangilinan J."/>
            <person name="Riley R."/>
            <person name="Hundley H."/>
            <person name="Na H."/>
            <person name="Barry K."/>
            <person name="Grigoriev I.V."/>
            <person name="Stajich J.E."/>
            <person name="Kennedy P.G."/>
        </authorList>
    </citation>
    <scope>NUCLEOTIDE SEQUENCE</scope>
    <source>
        <strain evidence="2">MN1</strain>
    </source>
</reference>
<evidence type="ECO:0000313" key="3">
    <source>
        <dbReference type="Proteomes" id="UP000807769"/>
    </source>
</evidence>